<feature type="transmembrane region" description="Helical" evidence="1">
    <location>
        <begin position="83"/>
        <end position="107"/>
    </location>
</feature>
<dbReference type="PIRSF" id="PIRSF018266">
    <property type="entry name" value="FecR"/>
    <property type="match status" value="1"/>
</dbReference>
<dbReference type="Pfam" id="PF04773">
    <property type="entry name" value="FecR"/>
    <property type="match status" value="1"/>
</dbReference>
<keyword evidence="5" id="KW-1185">Reference proteome</keyword>
<dbReference type="OrthoDB" id="9798846at2"/>
<evidence type="ECO:0000259" key="2">
    <source>
        <dbReference type="Pfam" id="PF04773"/>
    </source>
</evidence>
<reference evidence="5" key="1">
    <citation type="submission" date="2017-06" db="EMBL/GenBank/DDBJ databases">
        <authorList>
            <person name="Varghese N."/>
            <person name="Submissions S."/>
        </authorList>
    </citation>
    <scope>NUCLEOTIDE SEQUENCE [LARGE SCALE GENOMIC DNA]</scope>
    <source>
        <strain evidence="5">LNB2</strain>
    </source>
</reference>
<dbReference type="AlphaFoldDB" id="A0A239FZ58"/>
<dbReference type="PANTHER" id="PTHR30273:SF2">
    <property type="entry name" value="PROTEIN FECR"/>
    <property type="match status" value="1"/>
</dbReference>
<keyword evidence="1" id="KW-1133">Transmembrane helix</keyword>
<dbReference type="GO" id="GO:0016989">
    <property type="term" value="F:sigma factor antagonist activity"/>
    <property type="evidence" value="ECO:0007669"/>
    <property type="project" value="TreeGrafter"/>
</dbReference>
<gene>
    <name evidence="4" type="ORF">SAMN06295912_110107</name>
</gene>
<dbReference type="Proteomes" id="UP000198281">
    <property type="component" value="Unassembled WGS sequence"/>
</dbReference>
<dbReference type="PANTHER" id="PTHR30273">
    <property type="entry name" value="PERIPLASMIC SIGNAL SENSOR AND SIGMA FACTOR ACTIVATOR FECR-RELATED"/>
    <property type="match status" value="1"/>
</dbReference>
<evidence type="ECO:0000259" key="3">
    <source>
        <dbReference type="Pfam" id="PF16220"/>
    </source>
</evidence>
<dbReference type="InterPro" id="IPR006860">
    <property type="entry name" value="FecR"/>
</dbReference>
<protein>
    <submittedName>
        <fullName evidence="4">FecR family protein</fullName>
    </submittedName>
</protein>
<organism evidence="4 5">
    <name type="scientific">Edaphosphingomonas laterariae</name>
    <dbReference type="NCBI Taxonomy" id="861865"/>
    <lineage>
        <taxon>Bacteria</taxon>
        <taxon>Pseudomonadati</taxon>
        <taxon>Pseudomonadota</taxon>
        <taxon>Alphaproteobacteria</taxon>
        <taxon>Sphingomonadales</taxon>
        <taxon>Rhizorhabdaceae</taxon>
        <taxon>Edaphosphingomonas</taxon>
    </lineage>
</organism>
<feature type="domain" description="FecR N-terminal" evidence="3">
    <location>
        <begin position="14"/>
        <end position="47"/>
    </location>
</feature>
<dbReference type="Pfam" id="PF16220">
    <property type="entry name" value="DUF4880"/>
    <property type="match status" value="1"/>
</dbReference>
<evidence type="ECO:0000256" key="1">
    <source>
        <dbReference type="SAM" id="Phobius"/>
    </source>
</evidence>
<feature type="domain" description="FecR protein" evidence="2">
    <location>
        <begin position="119"/>
        <end position="209"/>
    </location>
</feature>
<dbReference type="InterPro" id="IPR032623">
    <property type="entry name" value="FecR_N"/>
</dbReference>
<proteinExistence type="predicted"/>
<dbReference type="InterPro" id="IPR012373">
    <property type="entry name" value="Ferrdict_sens_TM"/>
</dbReference>
<evidence type="ECO:0000313" key="4">
    <source>
        <dbReference type="EMBL" id="SNS62070.1"/>
    </source>
</evidence>
<evidence type="ECO:0000313" key="5">
    <source>
        <dbReference type="Proteomes" id="UP000198281"/>
    </source>
</evidence>
<accession>A0A239FZ58</accession>
<keyword evidence="1" id="KW-0812">Transmembrane</keyword>
<sequence>MVDLDVSGDRDSSAWLAKWRSGRMTAAEQRRFAQWLDDPAHRADFDALNAAFGRLDDIAEDPAIRAAREAALQRAKAPRQRQFMPMAAGVVAAMLAALLLFAMPGFVGGDAPPSEQLWATVDNQRKQITLEDGSRIVLDANSQVAVRYGPTERQIFLRGGRAFFEVAKDRTRPFIVTTAMGSVRALGTAFSVDGRRDGIKILLTEGKVRVRLDKSGPAAAGRPIDMVEGTELAANARGWSVRPKPADHALAWIEGYIVFDDTPLRDAVAEFNASSRRAIEIEPGLDGQRISGTFRSGRAGDFSRALQSYGIARIESEDQQKIVLAMPIENKSQP</sequence>
<dbReference type="Gene3D" id="2.60.120.1440">
    <property type="match status" value="1"/>
</dbReference>
<name>A0A239FZ58_9SPHN</name>
<dbReference type="EMBL" id="FZOS01000010">
    <property type="protein sequence ID" value="SNS62070.1"/>
    <property type="molecule type" value="Genomic_DNA"/>
</dbReference>
<keyword evidence="1" id="KW-0472">Membrane</keyword>